<dbReference type="PANTHER" id="PTHR21371:SF1">
    <property type="entry name" value="KETOL-ACID REDUCTOISOMERASE, MITOCHONDRIAL"/>
    <property type="match status" value="1"/>
</dbReference>
<dbReference type="UniPathway" id="UPA00049">
    <property type="reaction ID" value="UER00060"/>
</dbReference>
<dbReference type="KEGG" id="mpq:ABA45_03895"/>
<comment type="cofactor">
    <cofactor evidence="11">
        <name>Mg(2+)</name>
        <dbReference type="ChEBI" id="CHEBI:18420"/>
    </cofactor>
    <text evidence="11">Binds 2 magnesium ions per subunit.</text>
</comment>
<name>A0A0H4HYB2_9GAMM</name>
<dbReference type="GO" id="GO:0000287">
    <property type="term" value="F:magnesium ion binding"/>
    <property type="evidence" value="ECO:0007669"/>
    <property type="project" value="UniProtKB-UniRule"/>
</dbReference>
<feature type="binding site" evidence="11 12">
    <location>
        <position position="194"/>
    </location>
    <ligand>
        <name>Mg(2+)</name>
        <dbReference type="ChEBI" id="CHEBI:18420"/>
        <label>1</label>
    </ligand>
</feature>
<comment type="function">
    <text evidence="1 11">Involved in the biosynthesis of branched-chain amino acids (BCAA). Catalyzes an alkyl-migration followed by a ketol-acid reduction of (S)-2-acetolactate (S2AL) to yield (R)-2,3-dihydroxy-isovalerate. In the isomerase reaction, S2AL is rearranged via a Mg-dependent methyl migration to produce 3-hydroxy-3-methyl-2-ketobutyrate (HMKB). In the reductase reaction, this 2-ketoacid undergoes a metal-dependent reduction by NADPH to yield (R)-2,3-dihydroxy-isovalerate.</text>
</comment>
<dbReference type="HAMAP" id="MF_00435">
    <property type="entry name" value="IlvC"/>
    <property type="match status" value="1"/>
</dbReference>
<dbReference type="Gene3D" id="3.40.50.720">
    <property type="entry name" value="NAD(P)-binding Rossmann-like Domain"/>
    <property type="match status" value="1"/>
</dbReference>
<dbReference type="SUPFAM" id="SSF51735">
    <property type="entry name" value="NAD(P)-binding Rossmann-fold domains"/>
    <property type="match status" value="1"/>
</dbReference>
<feature type="domain" description="KARI N-terminal Rossmann" evidence="13">
    <location>
        <begin position="1"/>
        <end position="181"/>
    </location>
</feature>
<accession>A0A0H4HYB2</accession>
<evidence type="ECO:0000256" key="5">
    <source>
        <dbReference type="ARBA" id="ARBA00022605"/>
    </source>
</evidence>
<feature type="binding site" evidence="11 12">
    <location>
        <position position="226"/>
    </location>
    <ligand>
        <name>Mg(2+)</name>
        <dbReference type="ChEBI" id="CHEBI:18420"/>
        <label>2</label>
    </ligand>
</feature>
<dbReference type="NCBIfam" id="NF009940">
    <property type="entry name" value="PRK13403.1"/>
    <property type="match status" value="1"/>
</dbReference>
<dbReference type="GO" id="GO:0009099">
    <property type="term" value="P:L-valine biosynthetic process"/>
    <property type="evidence" value="ECO:0007669"/>
    <property type="project" value="UniProtKB-UniRule"/>
</dbReference>
<evidence type="ECO:0000256" key="11">
    <source>
        <dbReference type="HAMAP-Rule" id="MF_00435"/>
    </source>
</evidence>
<feature type="active site" evidence="11">
    <location>
        <position position="107"/>
    </location>
</feature>
<dbReference type="PATRIC" id="fig|330734.3.peg.840"/>
<dbReference type="PROSITE" id="PS51850">
    <property type="entry name" value="KARI_N"/>
    <property type="match status" value="1"/>
</dbReference>
<feature type="binding site" evidence="11 12">
    <location>
        <position position="190"/>
    </location>
    <ligand>
        <name>Mg(2+)</name>
        <dbReference type="ChEBI" id="CHEBI:18420"/>
        <label>1</label>
    </ligand>
</feature>
<proteinExistence type="inferred from homology"/>
<feature type="binding site" evidence="11">
    <location>
        <begin position="24"/>
        <end position="27"/>
    </location>
    <ligand>
        <name>NADP(+)</name>
        <dbReference type="ChEBI" id="CHEBI:58349"/>
    </ligand>
</feature>
<dbReference type="InterPro" id="IPR036291">
    <property type="entry name" value="NAD(P)-bd_dom_sf"/>
</dbReference>
<gene>
    <name evidence="11" type="primary">ilvC</name>
    <name evidence="15" type="ORF">ABA45_03895</name>
</gene>
<keyword evidence="5 11" id="KW-0028">Amino-acid biosynthesis</keyword>
<feature type="binding site" evidence="11">
    <location>
        <position position="50"/>
    </location>
    <ligand>
        <name>NADP(+)</name>
        <dbReference type="ChEBI" id="CHEBI:58349"/>
    </ligand>
</feature>
<organism evidence="15 16">
    <name type="scientific">Marinobacter psychrophilus</name>
    <dbReference type="NCBI Taxonomy" id="330734"/>
    <lineage>
        <taxon>Bacteria</taxon>
        <taxon>Pseudomonadati</taxon>
        <taxon>Pseudomonadota</taxon>
        <taxon>Gammaproteobacteria</taxon>
        <taxon>Pseudomonadales</taxon>
        <taxon>Marinobacteraceae</taxon>
        <taxon>Marinobacter</taxon>
    </lineage>
</organism>
<dbReference type="PANTHER" id="PTHR21371">
    <property type="entry name" value="KETOL-ACID REDUCTOISOMERASE, MITOCHONDRIAL"/>
    <property type="match status" value="1"/>
</dbReference>
<dbReference type="AlphaFoldDB" id="A0A0H4HYB2"/>
<keyword evidence="6 11" id="KW-0479">Metal-binding</keyword>
<evidence type="ECO:0000256" key="7">
    <source>
        <dbReference type="ARBA" id="ARBA00022842"/>
    </source>
</evidence>
<dbReference type="GO" id="GO:0005829">
    <property type="term" value="C:cytosol"/>
    <property type="evidence" value="ECO:0007669"/>
    <property type="project" value="TreeGrafter"/>
</dbReference>
<feature type="domain" description="KARI C-terminal knotted" evidence="14">
    <location>
        <begin position="182"/>
        <end position="327"/>
    </location>
</feature>
<feature type="binding site" evidence="11 12">
    <location>
        <position position="230"/>
    </location>
    <ligand>
        <name>Mg(2+)</name>
        <dbReference type="ChEBI" id="CHEBI:18420"/>
        <label>2</label>
    </ligand>
</feature>
<dbReference type="UniPathway" id="UPA00047">
    <property type="reaction ID" value="UER00056"/>
</dbReference>
<feature type="binding site" evidence="11">
    <location>
        <position position="133"/>
    </location>
    <ligand>
        <name>NADP(+)</name>
        <dbReference type="ChEBI" id="CHEBI:58349"/>
    </ligand>
</feature>
<keyword evidence="9 11" id="KW-0100">Branched-chain amino acid biosynthesis</keyword>
<dbReference type="Gene3D" id="6.10.240.10">
    <property type="match status" value="1"/>
</dbReference>
<feature type="binding site" evidence="11">
    <location>
        <position position="52"/>
    </location>
    <ligand>
        <name>NADP(+)</name>
        <dbReference type="ChEBI" id="CHEBI:58349"/>
    </ligand>
</feature>
<comment type="caution">
    <text evidence="11">Lacks conserved residue(s) required for the propagation of feature annotation.</text>
</comment>
<sequence>MQVYYDKDCDLSIIQGKKVAIIGFGSQGHAHACNLKDSGVDVTVGLRAGSSSIAKAEAYGLKTADVPSAVAAADVVMVLTPDEFQSQLYRDEVEPNLKQGATLAFAHGFAIHYNQIVPRKDLDVIMIAPKAPGHTVRTEFVKGGGIPDLIAIYQDASGNAKNLSLSYASGLGGGRTGIIETTFKDETETDLFGEQAVLCGGAVELVKAGFETLTEAGYAPEMAYFECLHELKLIVDLMYEGGIANMNYSISNNAEYGEYVTGPEIINAESRAAMRNALKRIQSGEYAKMFIAEGALNYPSMTAARRINAAHPIEQTGEKLRGMMPWISANKIVDKDKN</sequence>
<dbReference type="NCBIfam" id="NF004017">
    <property type="entry name" value="PRK05479.1"/>
    <property type="match status" value="1"/>
</dbReference>
<dbReference type="EMBL" id="CP011494">
    <property type="protein sequence ID" value="AKO51674.1"/>
    <property type="molecule type" value="Genomic_DNA"/>
</dbReference>
<dbReference type="InterPro" id="IPR014359">
    <property type="entry name" value="KARI_prok"/>
</dbReference>
<keyword evidence="7 11" id="KW-0460">Magnesium</keyword>
<evidence type="ECO:0000313" key="15">
    <source>
        <dbReference type="EMBL" id="AKO51674.1"/>
    </source>
</evidence>
<comment type="pathway">
    <text evidence="2 11">Amino-acid biosynthesis; L-valine biosynthesis; L-valine from pyruvate: step 2/4.</text>
</comment>
<evidence type="ECO:0000256" key="12">
    <source>
        <dbReference type="PROSITE-ProRule" id="PRU01198"/>
    </source>
</evidence>
<evidence type="ECO:0000256" key="8">
    <source>
        <dbReference type="ARBA" id="ARBA00023002"/>
    </source>
</evidence>
<dbReference type="Pfam" id="PF01450">
    <property type="entry name" value="KARI_C"/>
    <property type="match status" value="1"/>
</dbReference>
<evidence type="ECO:0000259" key="13">
    <source>
        <dbReference type="PROSITE" id="PS51850"/>
    </source>
</evidence>
<dbReference type="SUPFAM" id="SSF48179">
    <property type="entry name" value="6-phosphogluconate dehydrogenase C-terminal domain-like"/>
    <property type="match status" value="1"/>
</dbReference>
<dbReference type="STRING" id="330734.ABA45_03895"/>
<evidence type="ECO:0000256" key="10">
    <source>
        <dbReference type="ARBA" id="ARBA00049021"/>
    </source>
</evidence>
<feature type="binding site" evidence="11">
    <location>
        <position position="47"/>
    </location>
    <ligand>
        <name>NADP(+)</name>
        <dbReference type="ChEBI" id="CHEBI:58349"/>
    </ligand>
</feature>
<dbReference type="GO" id="GO:0016853">
    <property type="term" value="F:isomerase activity"/>
    <property type="evidence" value="ECO:0007669"/>
    <property type="project" value="UniProtKB-KW"/>
</dbReference>
<dbReference type="Pfam" id="PF07991">
    <property type="entry name" value="KARI_N"/>
    <property type="match status" value="1"/>
</dbReference>
<evidence type="ECO:0000256" key="6">
    <source>
        <dbReference type="ARBA" id="ARBA00022723"/>
    </source>
</evidence>
<dbReference type="InterPro" id="IPR008927">
    <property type="entry name" value="6-PGluconate_DH-like_C_sf"/>
</dbReference>
<dbReference type="NCBIfam" id="TIGR00465">
    <property type="entry name" value="ilvC"/>
    <property type="match status" value="1"/>
</dbReference>
<dbReference type="RefSeq" id="WP_014870045.1">
    <property type="nucleotide sequence ID" value="NZ_CP011494.1"/>
</dbReference>
<feature type="binding site" evidence="11 12">
    <location>
        <position position="190"/>
    </location>
    <ligand>
        <name>Mg(2+)</name>
        <dbReference type="ChEBI" id="CHEBI:18420"/>
        <label>2</label>
    </ligand>
</feature>
<dbReference type="Proteomes" id="UP000036406">
    <property type="component" value="Chromosome"/>
</dbReference>
<reference evidence="15 16" key="1">
    <citation type="submission" date="2015-05" db="EMBL/GenBank/DDBJ databases">
        <title>Complete genome of Marinobacter psychrophilus strain 20041T isolated from sea-ice of the Canadian Basin.</title>
        <authorList>
            <person name="Song L."/>
            <person name="Ren L."/>
            <person name="Yu Y."/>
            <person name="Wang X."/>
        </authorList>
    </citation>
    <scope>NUCLEOTIDE SEQUENCE [LARGE SCALE GENOMIC DNA]</scope>
    <source>
        <strain evidence="15 16">20041</strain>
    </source>
</reference>
<comment type="pathway">
    <text evidence="3 11">Amino-acid biosynthesis; L-isoleucine biosynthesis; L-isoleucine from 2-oxobutanoate: step 2/4.</text>
</comment>
<keyword evidence="15" id="KW-0413">Isomerase</keyword>
<evidence type="ECO:0000256" key="3">
    <source>
        <dbReference type="ARBA" id="ARBA00004885"/>
    </source>
</evidence>
<evidence type="ECO:0000256" key="2">
    <source>
        <dbReference type="ARBA" id="ARBA00004864"/>
    </source>
</evidence>
<dbReference type="InterPro" id="IPR000506">
    <property type="entry name" value="KARI_C"/>
</dbReference>
<dbReference type="PROSITE" id="PS51851">
    <property type="entry name" value="KARI_C"/>
    <property type="match status" value="1"/>
</dbReference>
<dbReference type="InterPro" id="IPR013023">
    <property type="entry name" value="KARI"/>
</dbReference>
<comment type="similarity">
    <text evidence="4 11 12">Belongs to the ketol-acid reductoisomerase family.</text>
</comment>
<dbReference type="GO" id="GO:0004455">
    <property type="term" value="F:ketol-acid reductoisomerase activity"/>
    <property type="evidence" value="ECO:0007669"/>
    <property type="project" value="UniProtKB-UniRule"/>
</dbReference>
<dbReference type="FunFam" id="3.40.50.720:FF:000023">
    <property type="entry name" value="Ketol-acid reductoisomerase (NADP(+))"/>
    <property type="match status" value="1"/>
</dbReference>
<dbReference type="InterPro" id="IPR013116">
    <property type="entry name" value="KARI_N"/>
</dbReference>
<keyword evidence="11" id="KW-0521">NADP</keyword>
<evidence type="ECO:0000256" key="1">
    <source>
        <dbReference type="ARBA" id="ARBA00002172"/>
    </source>
</evidence>
<dbReference type="PIRSF" id="PIRSF000116">
    <property type="entry name" value="IlvC_gammaproteo"/>
    <property type="match status" value="1"/>
</dbReference>
<keyword evidence="8 11" id="KW-0560">Oxidoreductase</keyword>
<evidence type="ECO:0000256" key="4">
    <source>
        <dbReference type="ARBA" id="ARBA00010318"/>
    </source>
</evidence>
<dbReference type="GO" id="GO:0009097">
    <property type="term" value="P:isoleucine biosynthetic process"/>
    <property type="evidence" value="ECO:0007669"/>
    <property type="project" value="UniProtKB-UniRule"/>
</dbReference>
<evidence type="ECO:0000313" key="16">
    <source>
        <dbReference type="Proteomes" id="UP000036406"/>
    </source>
</evidence>
<evidence type="ECO:0000256" key="9">
    <source>
        <dbReference type="ARBA" id="ARBA00023304"/>
    </source>
</evidence>
<feature type="binding site" evidence="11 12">
    <location>
        <position position="251"/>
    </location>
    <ligand>
        <name>substrate</name>
    </ligand>
</feature>
<keyword evidence="16" id="KW-1185">Reference proteome</keyword>
<comment type="catalytic activity">
    <reaction evidence="11">
        <text>(2R,3R)-2,3-dihydroxy-3-methylpentanoate + NADP(+) = (S)-2-ethyl-2-hydroxy-3-oxobutanoate + NADPH + H(+)</text>
        <dbReference type="Rhea" id="RHEA:13493"/>
        <dbReference type="ChEBI" id="CHEBI:15378"/>
        <dbReference type="ChEBI" id="CHEBI:49256"/>
        <dbReference type="ChEBI" id="CHEBI:49258"/>
        <dbReference type="ChEBI" id="CHEBI:57783"/>
        <dbReference type="ChEBI" id="CHEBI:58349"/>
        <dbReference type="EC" id="1.1.1.86"/>
    </reaction>
</comment>
<protein>
    <recommendedName>
        <fullName evidence="11">Ketol-acid reductoisomerase (NADP(+))</fullName>
        <shortName evidence="11">KARI</shortName>
        <ecNumber evidence="11">1.1.1.86</ecNumber>
    </recommendedName>
    <alternativeName>
        <fullName evidence="11">Acetohydroxy-acid isomeroreductase</fullName>
        <shortName evidence="11">AHIR</shortName>
    </alternativeName>
    <alternativeName>
        <fullName evidence="11">Alpha-keto-beta-hydroxylacyl reductoisomerase</fullName>
    </alternativeName>
</protein>
<dbReference type="EC" id="1.1.1.86" evidence="11"/>
<comment type="catalytic activity">
    <reaction evidence="10 11">
        <text>(2R)-2,3-dihydroxy-3-methylbutanoate + NADP(+) = (2S)-2-acetolactate + NADPH + H(+)</text>
        <dbReference type="Rhea" id="RHEA:22068"/>
        <dbReference type="ChEBI" id="CHEBI:15378"/>
        <dbReference type="ChEBI" id="CHEBI:49072"/>
        <dbReference type="ChEBI" id="CHEBI:57783"/>
        <dbReference type="ChEBI" id="CHEBI:58349"/>
        <dbReference type="ChEBI" id="CHEBI:58476"/>
        <dbReference type="EC" id="1.1.1.86"/>
    </reaction>
</comment>
<dbReference type="GO" id="GO:0050661">
    <property type="term" value="F:NADP binding"/>
    <property type="evidence" value="ECO:0007669"/>
    <property type="project" value="InterPro"/>
</dbReference>
<evidence type="ECO:0000259" key="14">
    <source>
        <dbReference type="PROSITE" id="PS51851"/>
    </source>
</evidence>